<dbReference type="AlphaFoldDB" id="A0A8J4QQ88"/>
<keyword evidence="3" id="KW-1185">Reference proteome</keyword>
<keyword evidence="1" id="KW-0732">Signal</keyword>
<sequence length="75" mass="8521">MNFRNTRTLLIIFIIYMAILNQVGVQATRGRMLTKDSSNANQLETHSPIYVKAKDIMTYWFQRLPSGPSPPGLGH</sequence>
<dbReference type="PANTHER" id="PTHR37245:SF4">
    <property type="entry name" value="PAMP-INDUCED SECRETED PEPTIDE 1"/>
    <property type="match status" value="1"/>
</dbReference>
<evidence type="ECO:0008006" key="4">
    <source>
        <dbReference type="Google" id="ProtNLM"/>
    </source>
</evidence>
<evidence type="ECO:0000313" key="3">
    <source>
        <dbReference type="Proteomes" id="UP000737018"/>
    </source>
</evidence>
<feature type="signal peptide" evidence="1">
    <location>
        <begin position="1"/>
        <end position="27"/>
    </location>
</feature>
<organism evidence="2 3">
    <name type="scientific">Castanea mollissima</name>
    <name type="common">Chinese chestnut</name>
    <dbReference type="NCBI Taxonomy" id="60419"/>
    <lineage>
        <taxon>Eukaryota</taxon>
        <taxon>Viridiplantae</taxon>
        <taxon>Streptophyta</taxon>
        <taxon>Embryophyta</taxon>
        <taxon>Tracheophyta</taxon>
        <taxon>Spermatophyta</taxon>
        <taxon>Magnoliopsida</taxon>
        <taxon>eudicotyledons</taxon>
        <taxon>Gunneridae</taxon>
        <taxon>Pentapetalae</taxon>
        <taxon>rosids</taxon>
        <taxon>fabids</taxon>
        <taxon>Fagales</taxon>
        <taxon>Fagaceae</taxon>
        <taxon>Castanea</taxon>
    </lineage>
</organism>
<accession>A0A8J4QQ88</accession>
<dbReference type="Proteomes" id="UP000737018">
    <property type="component" value="Unassembled WGS sequence"/>
</dbReference>
<dbReference type="PANTHER" id="PTHR37245">
    <property type="entry name" value="PAMP-INDUCED SECRETED PEPTIDE 1"/>
    <property type="match status" value="1"/>
</dbReference>
<dbReference type="InterPro" id="IPR040273">
    <property type="entry name" value="PIP1"/>
</dbReference>
<dbReference type="GO" id="GO:0006952">
    <property type="term" value="P:defense response"/>
    <property type="evidence" value="ECO:0007669"/>
    <property type="project" value="InterPro"/>
</dbReference>
<reference evidence="2" key="1">
    <citation type="submission" date="2020-03" db="EMBL/GenBank/DDBJ databases">
        <title>Castanea mollissima Vanexum genome sequencing.</title>
        <authorList>
            <person name="Staton M."/>
        </authorList>
    </citation>
    <scope>NUCLEOTIDE SEQUENCE</scope>
    <source>
        <tissue evidence="2">Leaf</tissue>
    </source>
</reference>
<protein>
    <recommendedName>
        <fullName evidence="4">Transmembrane protein</fullName>
    </recommendedName>
</protein>
<name>A0A8J4QQ88_9ROSI</name>
<evidence type="ECO:0000256" key="1">
    <source>
        <dbReference type="SAM" id="SignalP"/>
    </source>
</evidence>
<proteinExistence type="predicted"/>
<dbReference type="OrthoDB" id="1872350at2759"/>
<gene>
    <name evidence="2" type="ORF">CMV_020688</name>
</gene>
<feature type="chain" id="PRO_5035280048" description="Transmembrane protein" evidence="1">
    <location>
        <begin position="28"/>
        <end position="75"/>
    </location>
</feature>
<dbReference type="EMBL" id="JRKL02003896">
    <property type="protein sequence ID" value="KAF3953900.1"/>
    <property type="molecule type" value="Genomic_DNA"/>
</dbReference>
<comment type="caution">
    <text evidence="2">The sequence shown here is derived from an EMBL/GenBank/DDBJ whole genome shotgun (WGS) entry which is preliminary data.</text>
</comment>
<evidence type="ECO:0000313" key="2">
    <source>
        <dbReference type="EMBL" id="KAF3953900.1"/>
    </source>
</evidence>